<evidence type="ECO:0000313" key="3">
    <source>
        <dbReference type="Proteomes" id="UP000033514"/>
    </source>
</evidence>
<accession>A0A0F5LDD5</accession>
<dbReference type="InterPro" id="IPR041698">
    <property type="entry name" value="Methyltransf_25"/>
</dbReference>
<keyword evidence="2" id="KW-0489">Methyltransferase</keyword>
<dbReference type="EMBL" id="LAJG01000014">
    <property type="protein sequence ID" value="KKB80285.1"/>
    <property type="molecule type" value="Genomic_DNA"/>
</dbReference>
<dbReference type="Pfam" id="PF13649">
    <property type="entry name" value="Methyltransf_25"/>
    <property type="match status" value="1"/>
</dbReference>
<proteinExistence type="predicted"/>
<dbReference type="GO" id="GO:0008168">
    <property type="term" value="F:methyltransferase activity"/>
    <property type="evidence" value="ECO:0007669"/>
    <property type="project" value="UniProtKB-KW"/>
</dbReference>
<dbReference type="SUPFAM" id="SSF53335">
    <property type="entry name" value="S-adenosyl-L-methionine-dependent methyltransferases"/>
    <property type="match status" value="1"/>
</dbReference>
<comment type="caution">
    <text evidence="2">The sequence shown here is derived from an EMBL/GenBank/DDBJ whole genome shotgun (WGS) entry which is preliminary data.</text>
</comment>
<dbReference type="Gene3D" id="3.40.50.150">
    <property type="entry name" value="Vaccinia Virus protein VP39"/>
    <property type="match status" value="1"/>
</dbReference>
<sequence length="200" mass="21912">MSYWDERYSTPDYLFGEEPNAFLAAQKPLLPSAGKALAIADGEGRNGVWLAEQGLDVLSLDASPVGQEKAKRLSQKRGVSLETKLQDISAFDWPSMQFDVVVGIFFQFAGPALRDEIFAGLRKTLKPGGLLIIEGYGVRQLEYKTGGPSQIENLYTKALLAEKFAGMDILHLREHDSEIAEGSRHVGMSSLVDLVARNPA</sequence>
<dbReference type="OrthoDB" id="9786503at2"/>
<dbReference type="STRING" id="361041.VW35_07705"/>
<keyword evidence="2" id="KW-0808">Transferase</keyword>
<dbReference type="InterPro" id="IPR029063">
    <property type="entry name" value="SAM-dependent_MTases_sf"/>
</dbReference>
<name>A0A0F5LDD5_9HYPH</name>
<evidence type="ECO:0000313" key="2">
    <source>
        <dbReference type="EMBL" id="KKB80285.1"/>
    </source>
</evidence>
<feature type="domain" description="Methyltransferase" evidence="1">
    <location>
        <begin position="37"/>
        <end position="129"/>
    </location>
</feature>
<protein>
    <submittedName>
        <fullName evidence="2">SAM-dependent methyltransferase</fullName>
    </submittedName>
</protein>
<dbReference type="PATRIC" id="fig|361041.3.peg.878"/>
<dbReference type="CDD" id="cd02440">
    <property type="entry name" value="AdoMet_MTases"/>
    <property type="match status" value="1"/>
</dbReference>
<gene>
    <name evidence="2" type="ORF">VW35_07705</name>
</gene>
<dbReference type="RefSeq" id="WP_046142346.1">
    <property type="nucleotide sequence ID" value="NZ_LAJG01000014.1"/>
</dbReference>
<reference evidence="2 3" key="1">
    <citation type="submission" date="2015-03" db="EMBL/GenBank/DDBJ databases">
        <authorList>
            <person name="Hassan Y.I."/>
            <person name="Lepp D."/>
            <person name="Zhou T."/>
        </authorList>
    </citation>
    <scope>NUCLEOTIDE SEQUENCE [LARGE SCALE GENOMIC DNA]</scope>
    <source>
        <strain evidence="2 3">GH2-10</strain>
    </source>
</reference>
<dbReference type="AlphaFoldDB" id="A0A0F5LDD5"/>
<keyword evidence="3" id="KW-1185">Reference proteome</keyword>
<evidence type="ECO:0000259" key="1">
    <source>
        <dbReference type="Pfam" id="PF13649"/>
    </source>
</evidence>
<dbReference type="Proteomes" id="UP000033514">
    <property type="component" value="Unassembled WGS sequence"/>
</dbReference>
<organism evidence="2 3">
    <name type="scientific">Devosia soli</name>
    <dbReference type="NCBI Taxonomy" id="361041"/>
    <lineage>
        <taxon>Bacteria</taxon>
        <taxon>Pseudomonadati</taxon>
        <taxon>Pseudomonadota</taxon>
        <taxon>Alphaproteobacteria</taxon>
        <taxon>Hyphomicrobiales</taxon>
        <taxon>Devosiaceae</taxon>
        <taxon>Devosia</taxon>
    </lineage>
</organism>
<dbReference type="GO" id="GO:0032259">
    <property type="term" value="P:methylation"/>
    <property type="evidence" value="ECO:0007669"/>
    <property type="project" value="UniProtKB-KW"/>
</dbReference>